<keyword evidence="2" id="KW-0472">Membrane</keyword>
<dbReference type="Pfam" id="PF07695">
    <property type="entry name" value="7TMR-DISM_7TM"/>
    <property type="match status" value="1"/>
</dbReference>
<dbReference type="GO" id="GO:0004016">
    <property type="term" value="F:adenylate cyclase activity"/>
    <property type="evidence" value="ECO:0007669"/>
    <property type="project" value="UniProtKB-EC"/>
</dbReference>
<dbReference type="InterPro" id="IPR050697">
    <property type="entry name" value="Adenylyl/Guanylyl_Cyclase_3/4"/>
</dbReference>
<name>A0A6S6SX37_9GAMM</name>
<organism evidence="4">
    <name type="scientific">uncultured Thiotrichaceae bacterium</name>
    <dbReference type="NCBI Taxonomy" id="298394"/>
    <lineage>
        <taxon>Bacteria</taxon>
        <taxon>Pseudomonadati</taxon>
        <taxon>Pseudomonadota</taxon>
        <taxon>Gammaproteobacteria</taxon>
        <taxon>Thiotrichales</taxon>
        <taxon>Thiotrichaceae</taxon>
        <taxon>environmental samples</taxon>
    </lineage>
</organism>
<keyword evidence="2" id="KW-0812">Transmembrane</keyword>
<feature type="transmembrane region" description="Helical" evidence="2">
    <location>
        <begin position="201"/>
        <end position="220"/>
    </location>
</feature>
<reference evidence="4" key="1">
    <citation type="submission" date="2020-01" db="EMBL/GenBank/DDBJ databases">
        <authorList>
            <person name="Meier V. D."/>
            <person name="Meier V D."/>
        </authorList>
    </citation>
    <scope>NUCLEOTIDE SEQUENCE</scope>
    <source>
        <strain evidence="4">HLG_WM_MAG_09</strain>
    </source>
</reference>
<dbReference type="PANTHER" id="PTHR43081:SF1">
    <property type="entry name" value="ADENYLATE CYCLASE, TERMINAL-DIFFERENTIATION SPECIFIC"/>
    <property type="match status" value="1"/>
</dbReference>
<accession>A0A6S6SX37</accession>
<dbReference type="SUPFAM" id="SSF49785">
    <property type="entry name" value="Galactose-binding domain-like"/>
    <property type="match status" value="1"/>
</dbReference>
<dbReference type="InterPro" id="IPR011623">
    <property type="entry name" value="7TMR_DISM_rcpt_extracell_dom1"/>
</dbReference>
<dbReference type="GO" id="GO:0035556">
    <property type="term" value="P:intracellular signal transduction"/>
    <property type="evidence" value="ECO:0007669"/>
    <property type="project" value="InterPro"/>
</dbReference>
<dbReference type="Pfam" id="PF00211">
    <property type="entry name" value="Guanylate_cyc"/>
    <property type="match status" value="1"/>
</dbReference>
<dbReference type="EMBL" id="CACVAT010000107">
    <property type="protein sequence ID" value="CAA6807548.1"/>
    <property type="molecule type" value="Genomic_DNA"/>
</dbReference>
<evidence type="ECO:0000256" key="1">
    <source>
        <dbReference type="PROSITE-ProRule" id="PRU00339"/>
    </source>
</evidence>
<dbReference type="InterPro" id="IPR029787">
    <property type="entry name" value="Nucleotide_cyclase"/>
</dbReference>
<keyword evidence="2" id="KW-1133">Transmembrane helix</keyword>
<dbReference type="Gene3D" id="2.60.120.260">
    <property type="entry name" value="Galactose-binding domain-like"/>
    <property type="match status" value="1"/>
</dbReference>
<protein>
    <submittedName>
        <fullName evidence="4">Adenylate cyclase (EC)</fullName>
        <ecNumber evidence="4">4.6.1.1</ecNumber>
    </submittedName>
</protein>
<proteinExistence type="predicted"/>
<dbReference type="SMART" id="SM00044">
    <property type="entry name" value="CYCc"/>
    <property type="match status" value="1"/>
</dbReference>
<evidence type="ECO:0000256" key="2">
    <source>
        <dbReference type="SAM" id="Phobius"/>
    </source>
</evidence>
<feature type="transmembrane region" description="Helical" evidence="2">
    <location>
        <begin position="264"/>
        <end position="284"/>
    </location>
</feature>
<feature type="transmembrane region" description="Helical" evidence="2">
    <location>
        <begin position="291"/>
        <end position="310"/>
    </location>
</feature>
<feature type="transmembrane region" description="Helical" evidence="2">
    <location>
        <begin position="373"/>
        <end position="394"/>
    </location>
</feature>
<gene>
    <name evidence="4" type="ORF">HELGO_WM31499</name>
</gene>
<dbReference type="InterPro" id="IPR019734">
    <property type="entry name" value="TPR_rpt"/>
</dbReference>
<dbReference type="PROSITE" id="PS50005">
    <property type="entry name" value="TPR"/>
    <property type="match status" value="1"/>
</dbReference>
<keyword evidence="4" id="KW-0456">Lyase</keyword>
<sequence>MTVITLMLLSCQPQQSDSNTPVVEKGILDLNQWDFDEKNNMVELDGEWVFYWQHLLTPDDFSQALPPHSYITVPSSWNKHEVNGQPVGSDGYATYRLKVKLAHHNPDQLYALKLRNLSSAYSLWINDKHLLDVGKVGEMYDEILPLYKPQIITFSSPSAELNFTLQVANFHHRRGGAWNSIELGTEEQIRARQRSLDHFDVFILGSMMMMAFYHFGLFSLRRLDRSTLYFGLFCLIIGIRSLFYRDLPISILIPDISWVTVNKMRYLTTFVALPTFLMFVQSLYPKEFSKGLLNTIIATATLFCGIVIFTSVKVSSYTMLPYQIITVLSCLYICYVLFRAAQQQREDIWWFIAGFTSFFLAVLNDVLTDMELLNSMLLIPFGLFLFIFSQAFILSRRFSRAFSRIEKLTQAYQRFVPVEFLSNLKQDDIVDVQLGDYVEQTMSVMFTDIRAFTSMAENMTPQETFNFLNSYLSRMEPAINNHNGFIDKYIGDEIMALFGNSANDAVNAAIAMLLKLKEYNIYRSYSHYPPVQIGVGINTGELMLGTIGARSRMEGTVISDAVNLASRIERLTRQYNSPLLISGYTLKALTTPGQYNIRFIDRVQVDGKSEWIAIYEVFNADSLSLIKEKLGTQANFEQAIKHYHAGEYQQALALFQSCLKAAPEDTAAEVYVNWLQQKITETTA</sequence>
<dbReference type="InterPro" id="IPR008979">
    <property type="entry name" value="Galactose-bd-like_sf"/>
</dbReference>
<feature type="transmembrane region" description="Helical" evidence="2">
    <location>
        <begin position="227"/>
        <end position="244"/>
    </location>
</feature>
<dbReference type="EC" id="4.6.1.1" evidence="4"/>
<evidence type="ECO:0000313" key="4">
    <source>
        <dbReference type="EMBL" id="CAA6807548.1"/>
    </source>
</evidence>
<feature type="repeat" description="TPR" evidence="1">
    <location>
        <begin position="632"/>
        <end position="665"/>
    </location>
</feature>
<dbReference type="SUPFAM" id="SSF55073">
    <property type="entry name" value="Nucleotide cyclase"/>
    <property type="match status" value="1"/>
</dbReference>
<feature type="transmembrane region" description="Helical" evidence="2">
    <location>
        <begin position="348"/>
        <end position="367"/>
    </location>
</feature>
<dbReference type="InterPro" id="IPR001054">
    <property type="entry name" value="A/G_cyclase"/>
</dbReference>
<dbReference type="PROSITE" id="PS50125">
    <property type="entry name" value="GUANYLATE_CYCLASE_2"/>
    <property type="match status" value="1"/>
</dbReference>
<dbReference type="Gene3D" id="3.30.70.1230">
    <property type="entry name" value="Nucleotide cyclase"/>
    <property type="match status" value="1"/>
</dbReference>
<feature type="domain" description="Guanylate cyclase" evidence="3">
    <location>
        <begin position="443"/>
        <end position="569"/>
    </location>
</feature>
<dbReference type="AlphaFoldDB" id="A0A6S6SX37"/>
<evidence type="ECO:0000259" key="3">
    <source>
        <dbReference type="PROSITE" id="PS50125"/>
    </source>
</evidence>
<dbReference type="GO" id="GO:0006171">
    <property type="term" value="P:cAMP biosynthetic process"/>
    <property type="evidence" value="ECO:0007669"/>
    <property type="project" value="TreeGrafter"/>
</dbReference>
<keyword evidence="1" id="KW-0802">TPR repeat</keyword>
<feature type="transmembrane region" description="Helical" evidence="2">
    <location>
        <begin position="322"/>
        <end position="341"/>
    </location>
</feature>
<dbReference type="CDD" id="cd07302">
    <property type="entry name" value="CHD"/>
    <property type="match status" value="1"/>
</dbReference>
<dbReference type="PANTHER" id="PTHR43081">
    <property type="entry name" value="ADENYLATE CYCLASE, TERMINAL-DIFFERENTIATION SPECIFIC-RELATED"/>
    <property type="match status" value="1"/>
</dbReference>